<dbReference type="PANTHER" id="PTHR42947">
    <property type="entry name" value="COB--COM HETERODISULFIDE REDUCTASE SUBUNIT B 1"/>
    <property type="match status" value="1"/>
</dbReference>
<evidence type="ECO:0000256" key="3">
    <source>
        <dbReference type="ARBA" id="ARBA00023002"/>
    </source>
</evidence>
<keyword evidence="5" id="KW-0411">Iron-sulfur</keyword>
<dbReference type="Proteomes" id="UP000092401">
    <property type="component" value="Unassembled WGS sequence"/>
</dbReference>
<comment type="pathway">
    <text evidence="2">Cofactor metabolism; coenzyme M-coenzyme B heterodisulfide reduction; coenzyme B and coenzyme M from coenzyme M-coenzyme B heterodisulfide: step 1/1.</text>
</comment>
<evidence type="ECO:0000256" key="4">
    <source>
        <dbReference type="ARBA" id="ARBA00023004"/>
    </source>
</evidence>
<dbReference type="EMBL" id="LNJC01000029">
    <property type="protein sequence ID" value="KYC49672.1"/>
    <property type="molecule type" value="Genomic_DNA"/>
</dbReference>
<keyword evidence="4" id="KW-0408">Iron</keyword>
<protein>
    <submittedName>
        <fullName evidence="7">Hydrogenase MvhADGHdrABC CoB-CoM heterodisulfide reductase subunit B</fullName>
    </submittedName>
</protein>
<comment type="caution">
    <text evidence="7">The sequence shown here is derived from an EMBL/GenBank/DDBJ whole genome shotgun (WGS) entry which is preliminary data.</text>
</comment>
<accession>A0A150IJX9</accession>
<dbReference type="InterPro" id="IPR004017">
    <property type="entry name" value="Cys_rich_dom"/>
</dbReference>
<comment type="cofactor">
    <cofactor evidence="1">
        <name>[4Fe-4S] cluster</name>
        <dbReference type="ChEBI" id="CHEBI:49883"/>
    </cofactor>
</comment>
<name>A0A150IJX9_9EURY</name>
<proteinExistence type="predicted"/>
<accession>A0A150IU11</accession>
<dbReference type="PATRIC" id="fig|1706437.3.peg.308"/>
<reference evidence="10 11" key="1">
    <citation type="journal article" date="2016" name="ISME J.">
        <title>Chasing the elusive Euryarchaeota class WSA2: genomes reveal a uniquely fastidious methyl-reducing methanogen.</title>
        <authorList>
            <person name="Nobu M.K."/>
            <person name="Narihiro T."/>
            <person name="Kuroda K."/>
            <person name="Mei R."/>
            <person name="Liu W.T."/>
        </authorList>
    </citation>
    <scope>NUCLEOTIDE SEQUENCE [LARGE SCALE GENOMIC DNA]</scope>
    <source>
        <strain evidence="7">B03fssc0709_Meth_Bin005</strain>
        <strain evidence="8">B15fssc0709_Meth_Bin003</strain>
        <strain evidence="9">BMIXfssc0709_Meth_Bin006</strain>
    </source>
</reference>
<dbReference type="EMBL" id="LNGE01000030">
    <property type="protein sequence ID" value="KYC45105.1"/>
    <property type="molecule type" value="Genomic_DNA"/>
</dbReference>
<evidence type="ECO:0000313" key="8">
    <source>
        <dbReference type="EMBL" id="KYC48501.1"/>
    </source>
</evidence>
<evidence type="ECO:0000256" key="5">
    <source>
        <dbReference type="ARBA" id="ARBA00023014"/>
    </source>
</evidence>
<dbReference type="GO" id="GO:0051536">
    <property type="term" value="F:iron-sulfur cluster binding"/>
    <property type="evidence" value="ECO:0007669"/>
    <property type="project" value="UniProtKB-KW"/>
</dbReference>
<evidence type="ECO:0000259" key="6">
    <source>
        <dbReference type="Pfam" id="PF02754"/>
    </source>
</evidence>
<keyword evidence="3" id="KW-0560">Oxidoreductase</keyword>
<sequence length="293" mass="33216">MEYPYYPGCTLKTTGKKDEEAALEVAKLLGFELKELPTWTCCGVVYNLTSDVMADHLSATRTLIRAQEMGRELNTNKLVTLCSMCYNVLKQVNLMYKNNPDKLYNVNLFMDTEEDYLGNIEIIHFLEVLYRDIGPEKIKEKVKTPLKNLKVDPYYGCMLLRPKSIAFDSQDSPHVMGDILSALGAKVIENPMTVECCGAHQIITNKEAVLDCVQRIVTISQSKGADVIVTPCPLCQYNLTTAQKSLFEKGKINQKIPVIYLSELLRISLTENNENYLKDYMFIKDKLEDRGGL</sequence>
<dbReference type="PATRIC" id="fig|1706438.3.peg.1327"/>
<keyword evidence="5" id="KW-0479">Metal-binding</keyword>
<evidence type="ECO:0000256" key="2">
    <source>
        <dbReference type="ARBA" id="ARBA00004808"/>
    </source>
</evidence>
<evidence type="ECO:0000313" key="9">
    <source>
        <dbReference type="EMBL" id="KYC49672.1"/>
    </source>
</evidence>
<dbReference type="Pfam" id="PF02754">
    <property type="entry name" value="CCG"/>
    <property type="match status" value="2"/>
</dbReference>
<dbReference type="InterPro" id="IPR051278">
    <property type="entry name" value="HdrB/HdrD_reductase"/>
</dbReference>
<evidence type="ECO:0000313" key="11">
    <source>
        <dbReference type="Proteomes" id="UP000092401"/>
    </source>
</evidence>
<dbReference type="PANTHER" id="PTHR42947:SF1">
    <property type="entry name" value="COB--COM HETERODISULFIDE REDUCTASE SUBUNIT B 1"/>
    <property type="match status" value="1"/>
</dbReference>
<feature type="domain" description="Cysteine-rich" evidence="6">
    <location>
        <begin position="5"/>
        <end position="90"/>
    </location>
</feature>
<gene>
    <name evidence="7" type="ORF">APG10_01157</name>
    <name evidence="8" type="ORF">APG11_00308</name>
    <name evidence="9" type="ORF">APG12_01319</name>
</gene>
<organism evidence="7 11">
    <name type="scientific">Candidatus Methanofastidiosum methylothiophilum</name>
    <dbReference type="NCBI Taxonomy" id="1705564"/>
    <lineage>
        <taxon>Archaea</taxon>
        <taxon>Methanobacteriati</taxon>
        <taxon>Methanobacteriota</taxon>
        <taxon>Stenosarchaea group</taxon>
        <taxon>Candidatus Methanofastidiosia</taxon>
        <taxon>Candidatus Methanofastidiosales</taxon>
        <taxon>Candidatus Methanofastidiosaceae</taxon>
        <taxon>Candidatus Methanofastidiosum</taxon>
    </lineage>
</organism>
<dbReference type="Proteomes" id="UP000091929">
    <property type="component" value="Unassembled WGS sequence"/>
</dbReference>
<dbReference type="Proteomes" id="UP000092403">
    <property type="component" value="Unassembled WGS sequence"/>
</dbReference>
<evidence type="ECO:0000256" key="1">
    <source>
        <dbReference type="ARBA" id="ARBA00001966"/>
    </source>
</evidence>
<evidence type="ECO:0000313" key="7">
    <source>
        <dbReference type="EMBL" id="KYC45105.1"/>
    </source>
</evidence>
<dbReference type="GO" id="GO:0016491">
    <property type="term" value="F:oxidoreductase activity"/>
    <property type="evidence" value="ECO:0007669"/>
    <property type="project" value="UniProtKB-KW"/>
</dbReference>
<evidence type="ECO:0000313" key="10">
    <source>
        <dbReference type="Proteomes" id="UP000091929"/>
    </source>
</evidence>
<dbReference type="PATRIC" id="fig|1706436.3.peg.1173"/>
<dbReference type="AlphaFoldDB" id="A0A150IJX9"/>
<dbReference type="EMBL" id="LNGF01000004">
    <property type="protein sequence ID" value="KYC48501.1"/>
    <property type="molecule type" value="Genomic_DNA"/>
</dbReference>
<accession>A0A150IXR7</accession>
<dbReference type="Gene3D" id="1.20.1050.140">
    <property type="match status" value="1"/>
</dbReference>
<feature type="domain" description="Cysteine-rich" evidence="6">
    <location>
        <begin position="154"/>
        <end position="239"/>
    </location>
</feature>